<evidence type="ECO:0000313" key="2">
    <source>
        <dbReference type="Proteomes" id="UP000004756"/>
    </source>
</evidence>
<organism evidence="1 2">
    <name type="scientific">[Clostridium] asparagiforme DSM 15981</name>
    <dbReference type="NCBI Taxonomy" id="518636"/>
    <lineage>
        <taxon>Bacteria</taxon>
        <taxon>Bacillati</taxon>
        <taxon>Bacillota</taxon>
        <taxon>Clostridia</taxon>
        <taxon>Lachnospirales</taxon>
        <taxon>Lachnospiraceae</taxon>
        <taxon>Enterocloster</taxon>
    </lineage>
</organism>
<evidence type="ECO:0000313" key="1">
    <source>
        <dbReference type="EMBL" id="EEG51357.1"/>
    </source>
</evidence>
<proteinExistence type="predicted"/>
<protein>
    <submittedName>
        <fullName evidence="1">Uncharacterized protein</fullName>
    </submittedName>
</protein>
<dbReference type="EMBL" id="ACCJ01000550">
    <property type="protein sequence ID" value="EEG51357.1"/>
    <property type="molecule type" value="Genomic_DNA"/>
</dbReference>
<comment type="caution">
    <text evidence="1">The sequence shown here is derived from an EMBL/GenBank/DDBJ whole genome shotgun (WGS) entry which is preliminary data.</text>
</comment>
<keyword evidence="2" id="KW-1185">Reference proteome</keyword>
<dbReference type="Proteomes" id="UP000004756">
    <property type="component" value="Unassembled WGS sequence"/>
</dbReference>
<gene>
    <name evidence="1" type="ORF">CLOSTASPAR_06637</name>
</gene>
<name>C0DBI3_9FIRM</name>
<dbReference type="HOGENOM" id="CLU_2116666_0_0_9"/>
<sequence>MILPHLPFPPVPQHLWNTLRAVAADFVTIRIFIYYIGIFEELQEVPSHTGGVFAFLCPAYADRTTKNPAGGPGFSGEGISFLMGCSKNYIMYWGGYMYYNSMRFEKSVHKHTFF</sequence>
<reference evidence="1 2" key="1">
    <citation type="submission" date="2009-02" db="EMBL/GenBank/DDBJ databases">
        <title>Draft genome sequence of Clostridium asparagiforme (DSM 15981).</title>
        <authorList>
            <person name="Sudarsanam P."/>
            <person name="Ley R."/>
            <person name="Guruge J."/>
            <person name="Turnbaugh P.J."/>
            <person name="Mahowald M."/>
            <person name="Liep D."/>
            <person name="Gordon J."/>
        </authorList>
    </citation>
    <scope>NUCLEOTIDE SEQUENCE [LARGE SCALE GENOMIC DNA]</scope>
    <source>
        <strain evidence="1 2">DSM 15981</strain>
    </source>
</reference>
<accession>C0DBI3</accession>
<dbReference type="AlphaFoldDB" id="C0DBI3"/>